<dbReference type="EMBL" id="PDXB01000047">
    <property type="protein sequence ID" value="RYN18817.1"/>
    <property type="molecule type" value="Genomic_DNA"/>
</dbReference>
<reference evidence="2" key="2">
    <citation type="journal article" date="2019" name="bioRxiv">
        <title>Genomics, evolutionary history and diagnostics of the Alternaria alternata species group including apple and Asian pear pathotypes.</title>
        <authorList>
            <person name="Armitage A.D."/>
            <person name="Cockerton H.M."/>
            <person name="Sreenivasaprasad S."/>
            <person name="Woodhall J.W."/>
            <person name="Lane C.R."/>
            <person name="Harrison R.J."/>
            <person name="Clarkson J.P."/>
        </authorList>
    </citation>
    <scope>NUCLEOTIDE SEQUENCE</scope>
    <source>
        <strain evidence="2">FERA 1164</strain>
    </source>
</reference>
<comment type="caution">
    <text evidence="2">The sequence shown here is derived from an EMBL/GenBank/DDBJ whole genome shotgun (WGS) entry which is preliminary data.</text>
</comment>
<accession>A0AB37W2X8</accession>
<keyword evidence="1" id="KW-0732">Signal</keyword>
<sequence>MRAETPHTLMVALACLPLGNAHFSANETGTYVQLENKRLFVQVNKMIGGIDTLVLDGQDLLGSQAYIPYTPGGSSGNGQYSIGRYLNCYCIPATGCSSTGSGLYTPGSIEPTYELFYSSDLTYVSYCGVMMSEVYPPTGPSRYRASPCD</sequence>
<dbReference type="AlphaFoldDB" id="A0AB37W2X8"/>
<dbReference type="Proteomes" id="UP000292340">
    <property type="component" value="Unassembled WGS sequence"/>
</dbReference>
<feature type="signal peptide" evidence="1">
    <location>
        <begin position="1"/>
        <end position="21"/>
    </location>
</feature>
<protein>
    <submittedName>
        <fullName evidence="2">Uncharacterized protein</fullName>
    </submittedName>
</protein>
<organism evidence="2 3">
    <name type="scientific">Alternaria tenuissima</name>
    <dbReference type="NCBI Taxonomy" id="119927"/>
    <lineage>
        <taxon>Eukaryota</taxon>
        <taxon>Fungi</taxon>
        <taxon>Dikarya</taxon>
        <taxon>Ascomycota</taxon>
        <taxon>Pezizomycotina</taxon>
        <taxon>Dothideomycetes</taxon>
        <taxon>Pleosporomycetidae</taxon>
        <taxon>Pleosporales</taxon>
        <taxon>Pleosporineae</taxon>
        <taxon>Pleosporaceae</taxon>
        <taxon>Alternaria</taxon>
        <taxon>Alternaria sect. Alternaria</taxon>
        <taxon>Alternaria alternata complex</taxon>
    </lineage>
</organism>
<proteinExistence type="predicted"/>
<evidence type="ECO:0000256" key="1">
    <source>
        <dbReference type="SAM" id="SignalP"/>
    </source>
</evidence>
<feature type="chain" id="PRO_5044329801" evidence="1">
    <location>
        <begin position="22"/>
        <end position="149"/>
    </location>
</feature>
<gene>
    <name evidence="2" type="ORF">AA0115_g11079</name>
</gene>
<evidence type="ECO:0000313" key="3">
    <source>
        <dbReference type="Proteomes" id="UP000292340"/>
    </source>
</evidence>
<name>A0AB37W2X8_9PLEO</name>
<evidence type="ECO:0000313" key="2">
    <source>
        <dbReference type="EMBL" id="RYN18817.1"/>
    </source>
</evidence>
<reference evidence="2" key="1">
    <citation type="submission" date="2017-10" db="EMBL/GenBank/DDBJ databases">
        <authorList>
            <person name="Armitage A.D."/>
            <person name="Barbara D.J."/>
            <person name="Woodhall J.W."/>
            <person name="Sreenivasaprasad S."/>
            <person name="Lane C.R."/>
            <person name="Clarkson J.P."/>
            <person name="Harrison R.J."/>
        </authorList>
    </citation>
    <scope>NUCLEOTIDE SEQUENCE</scope>
    <source>
        <strain evidence="2">FERA 1164</strain>
    </source>
</reference>
<dbReference type="PROSITE" id="PS51257">
    <property type="entry name" value="PROKAR_LIPOPROTEIN"/>
    <property type="match status" value="1"/>
</dbReference>